<dbReference type="Proteomes" id="UP000198815">
    <property type="component" value="Unassembled WGS sequence"/>
</dbReference>
<protein>
    <recommendedName>
        <fullName evidence="4">Sulfate permease</fullName>
    </recommendedName>
</protein>
<dbReference type="STRING" id="64702.SAMN05443377_12530"/>
<reference evidence="2 3" key="1">
    <citation type="submission" date="2016-10" db="EMBL/GenBank/DDBJ databases">
        <authorList>
            <person name="de Groot N.N."/>
        </authorList>
    </citation>
    <scope>NUCLEOTIDE SEQUENCE [LARGE SCALE GENOMIC DNA]</scope>
    <source>
        <strain evidence="2 3">DSM 16859</strain>
    </source>
</reference>
<evidence type="ECO:0008006" key="4">
    <source>
        <dbReference type="Google" id="ProtNLM"/>
    </source>
</evidence>
<gene>
    <name evidence="2" type="ORF">SAMN05443377_12530</name>
</gene>
<feature type="transmembrane region" description="Helical" evidence="1">
    <location>
        <begin position="37"/>
        <end position="60"/>
    </location>
</feature>
<evidence type="ECO:0000313" key="3">
    <source>
        <dbReference type="Proteomes" id="UP000198815"/>
    </source>
</evidence>
<organism evidence="2 3">
    <name type="scientific">Propionibacterium cyclohexanicum</name>
    <dbReference type="NCBI Taxonomy" id="64702"/>
    <lineage>
        <taxon>Bacteria</taxon>
        <taxon>Bacillati</taxon>
        <taxon>Actinomycetota</taxon>
        <taxon>Actinomycetes</taxon>
        <taxon>Propionibacteriales</taxon>
        <taxon>Propionibacteriaceae</taxon>
        <taxon>Propionibacterium</taxon>
    </lineage>
</organism>
<dbReference type="EMBL" id="FOGZ01000025">
    <property type="protein sequence ID" value="SER98451.1"/>
    <property type="molecule type" value="Genomic_DNA"/>
</dbReference>
<evidence type="ECO:0000256" key="1">
    <source>
        <dbReference type="SAM" id="Phobius"/>
    </source>
</evidence>
<feature type="transmembrane region" description="Helical" evidence="1">
    <location>
        <begin position="66"/>
        <end position="94"/>
    </location>
</feature>
<keyword evidence="1" id="KW-1133">Transmembrane helix</keyword>
<sequence>MFRLLWATSVYARCYLRRYMPSNVLLDLIRSRRGLKWGAPAMLLALPYLLVASTCTSLFANGGPGWLNLVVLWGTWNALKFLIMGPTSIVMLVLARCGNHRAIRAKPYGGPRCSRRRARGSREQLL</sequence>
<keyword evidence="3" id="KW-1185">Reference proteome</keyword>
<evidence type="ECO:0000313" key="2">
    <source>
        <dbReference type="EMBL" id="SER98451.1"/>
    </source>
</evidence>
<keyword evidence="1" id="KW-0812">Transmembrane</keyword>
<keyword evidence="1" id="KW-0472">Membrane</keyword>
<proteinExistence type="predicted"/>
<name>A0A1H9TMV3_9ACTN</name>
<dbReference type="AlphaFoldDB" id="A0A1H9TMV3"/>
<accession>A0A1H9TMV3</accession>